<dbReference type="GO" id="GO:0007165">
    <property type="term" value="P:signal transduction"/>
    <property type="evidence" value="ECO:0007669"/>
    <property type="project" value="UniProtKB-KW"/>
</dbReference>
<comment type="subcellular location">
    <subcellularLocation>
        <location evidence="1 10">Cell membrane</location>
        <topology evidence="1 10">Multi-pass membrane protein</topology>
    </subcellularLocation>
</comment>
<feature type="transmembrane region" description="Helical" evidence="10">
    <location>
        <begin position="250"/>
        <end position="273"/>
    </location>
</feature>
<evidence type="ECO:0000256" key="3">
    <source>
        <dbReference type="ARBA" id="ARBA00022606"/>
    </source>
</evidence>
<reference evidence="11" key="1">
    <citation type="submission" date="2022-08" db="UniProtKB">
        <authorList>
            <consortium name="EnsemblMetazoa"/>
        </authorList>
    </citation>
    <scope>IDENTIFICATION</scope>
    <source>
        <strain evidence="11">Israel</strain>
    </source>
</reference>
<dbReference type="GO" id="GO:0004984">
    <property type="term" value="F:olfactory receptor activity"/>
    <property type="evidence" value="ECO:0007669"/>
    <property type="project" value="InterPro"/>
</dbReference>
<feature type="transmembrane region" description="Helical" evidence="10">
    <location>
        <begin position="279"/>
        <end position="303"/>
    </location>
</feature>
<keyword evidence="3 10" id="KW-0716">Sensory transduction</keyword>
<evidence type="ECO:0000256" key="10">
    <source>
        <dbReference type="RuleBase" id="RU351113"/>
    </source>
</evidence>
<keyword evidence="4 10" id="KW-0812">Transmembrane</keyword>
<feature type="transmembrane region" description="Helical" evidence="10">
    <location>
        <begin position="352"/>
        <end position="372"/>
    </location>
</feature>
<keyword evidence="8 10" id="KW-0675">Receptor</keyword>
<proteinExistence type="inferred from homology"/>
<keyword evidence="2" id="KW-1003">Cell membrane</keyword>
<evidence type="ECO:0000313" key="11">
    <source>
        <dbReference type="EnsemblMetazoa" id="PPAI008302-PA"/>
    </source>
</evidence>
<evidence type="ECO:0000313" key="12">
    <source>
        <dbReference type="Proteomes" id="UP000092462"/>
    </source>
</evidence>
<feature type="transmembrane region" description="Helical" evidence="10">
    <location>
        <begin position="181"/>
        <end position="205"/>
    </location>
</feature>
<keyword evidence="7 10" id="KW-0472">Membrane</keyword>
<keyword evidence="5 10" id="KW-0552">Olfaction</keyword>
<organism evidence="11 12">
    <name type="scientific">Phlebotomus papatasi</name>
    <name type="common">Sandfly</name>
    <dbReference type="NCBI Taxonomy" id="29031"/>
    <lineage>
        <taxon>Eukaryota</taxon>
        <taxon>Metazoa</taxon>
        <taxon>Ecdysozoa</taxon>
        <taxon>Arthropoda</taxon>
        <taxon>Hexapoda</taxon>
        <taxon>Insecta</taxon>
        <taxon>Pterygota</taxon>
        <taxon>Neoptera</taxon>
        <taxon>Endopterygota</taxon>
        <taxon>Diptera</taxon>
        <taxon>Nematocera</taxon>
        <taxon>Psychodoidea</taxon>
        <taxon>Psychodidae</taxon>
        <taxon>Phlebotomus</taxon>
        <taxon>Phlebotomus</taxon>
    </lineage>
</organism>
<sequence length="373" mass="43598">MADLTECYSEFIKNENFLNLIIKIFTFSFFPKKILFGYEKYTFLALSLYFCATSFSALSYLNDSMLESGIIIMVAGGVAQDTIKTLIPLFNENELHELLYWIRELHKDNTFNQVTKSAATHFKKINFIITIFQKVMFTAYFTAASTISGYAVYSNFVIHAIPWIPVKENEPNIYHRIHQAFVLPFISIQLTSSECILVTILFYFIAIQNVFHDMVGHLDDSNLKNKKQFLRAVYIFHCEILKKFRIFSDICFYSFTIQTGSNCLYIMFMFYVLRVETNIIFIPLFMAIYLQFGLSCILGEFIYSKSENIFTDLYLTKWYEFDLSDQRVFLMMMRVSQYPFGFKAAGIYDINIVMFIQVIKAGLSFSAILYTFT</sequence>
<dbReference type="VEuPathDB" id="VectorBase:PPAPM1_008127"/>
<evidence type="ECO:0000256" key="9">
    <source>
        <dbReference type="ARBA" id="ARBA00023224"/>
    </source>
</evidence>
<evidence type="ECO:0000256" key="5">
    <source>
        <dbReference type="ARBA" id="ARBA00022725"/>
    </source>
</evidence>
<name>A0A1B0GPZ6_PHLPP</name>
<evidence type="ECO:0000256" key="6">
    <source>
        <dbReference type="ARBA" id="ARBA00022989"/>
    </source>
</evidence>
<evidence type="ECO:0000256" key="8">
    <source>
        <dbReference type="ARBA" id="ARBA00023170"/>
    </source>
</evidence>
<evidence type="ECO:0000256" key="4">
    <source>
        <dbReference type="ARBA" id="ARBA00022692"/>
    </source>
</evidence>
<dbReference type="PANTHER" id="PTHR21137">
    <property type="entry name" value="ODORANT RECEPTOR"/>
    <property type="match status" value="1"/>
</dbReference>
<dbReference type="PANTHER" id="PTHR21137:SF35">
    <property type="entry name" value="ODORANT RECEPTOR 19A-RELATED"/>
    <property type="match status" value="1"/>
</dbReference>
<evidence type="ECO:0000256" key="2">
    <source>
        <dbReference type="ARBA" id="ARBA00022475"/>
    </source>
</evidence>
<keyword evidence="6 10" id="KW-1133">Transmembrane helix</keyword>
<comment type="similarity">
    <text evidence="10">Belongs to the insect chemoreceptor superfamily. Heteromeric odorant receptor channel (TC 1.A.69) family.</text>
</comment>
<dbReference type="AlphaFoldDB" id="A0A1B0GPZ6"/>
<accession>A0A1B0GPZ6</accession>
<feature type="transmembrane region" description="Helical" evidence="10">
    <location>
        <begin position="41"/>
        <end position="61"/>
    </location>
</feature>
<keyword evidence="9 10" id="KW-0807">Transducer</keyword>
<dbReference type="InterPro" id="IPR004117">
    <property type="entry name" value="7tm6_olfct_rcpt"/>
</dbReference>
<evidence type="ECO:0000256" key="7">
    <source>
        <dbReference type="ARBA" id="ARBA00023136"/>
    </source>
</evidence>
<dbReference type="GO" id="GO:0005549">
    <property type="term" value="F:odorant binding"/>
    <property type="evidence" value="ECO:0007669"/>
    <property type="project" value="InterPro"/>
</dbReference>
<evidence type="ECO:0000256" key="1">
    <source>
        <dbReference type="ARBA" id="ARBA00004651"/>
    </source>
</evidence>
<dbReference type="VEuPathDB" id="VectorBase:PPAI008302"/>
<dbReference type="EnsemblMetazoa" id="PPAI008302-RA">
    <property type="protein sequence ID" value="PPAI008302-PA"/>
    <property type="gene ID" value="PPAI008302"/>
</dbReference>
<dbReference type="Pfam" id="PF02949">
    <property type="entry name" value="7tm_6"/>
    <property type="match status" value="1"/>
</dbReference>
<protein>
    <recommendedName>
        <fullName evidence="10">Odorant receptor</fullName>
    </recommendedName>
</protein>
<dbReference type="EMBL" id="AJVK01034864">
    <property type="status" value="NOT_ANNOTATED_CDS"/>
    <property type="molecule type" value="Genomic_DNA"/>
</dbReference>
<keyword evidence="12" id="KW-1185">Reference proteome</keyword>
<dbReference type="Proteomes" id="UP000092462">
    <property type="component" value="Unassembled WGS sequence"/>
</dbReference>
<comment type="caution">
    <text evidence="10">Lacks conserved residue(s) required for the propagation of feature annotation.</text>
</comment>
<dbReference type="GO" id="GO:0005886">
    <property type="term" value="C:plasma membrane"/>
    <property type="evidence" value="ECO:0007669"/>
    <property type="project" value="UniProtKB-SubCell"/>
</dbReference>